<comment type="caution">
    <text evidence="7">The sequence shown here is derived from an EMBL/GenBank/DDBJ whole genome shotgun (WGS) entry which is preliminary data.</text>
</comment>
<evidence type="ECO:0000313" key="7">
    <source>
        <dbReference type="EMBL" id="KAF1012738.1"/>
    </source>
</evidence>
<dbReference type="GO" id="GO:0016874">
    <property type="term" value="F:ligase activity"/>
    <property type="evidence" value="ECO:0007669"/>
    <property type="project" value="UniProtKB-KW"/>
</dbReference>
<dbReference type="InterPro" id="IPR016185">
    <property type="entry name" value="PreATP-grasp_dom_sf"/>
</dbReference>
<dbReference type="SUPFAM" id="SSF52440">
    <property type="entry name" value="PreATP-grasp domain"/>
    <property type="match status" value="1"/>
</dbReference>
<dbReference type="Pfam" id="PF03738">
    <property type="entry name" value="GSP_synth"/>
    <property type="match status" value="1"/>
</dbReference>
<keyword evidence="3" id="KW-0547">Nucleotide-binding</keyword>
<sequence length="438" mass="48789">MQRIRIAERAQRRARTEEAGFRFHTIDGRPYWDERAYYAFTLRQIEQDIEDLSAELHQMALDLVGDVIGSERLMDQLAIPPAFRDWIADSWRQRQPHLYGRLDLAYDGTGPAKLYELNYDTPTSLFEASFFQWQWLEDQRNAGRLPQHADQFNGMHEMLVERFGELAARLPPPLYFSAVGASEEDRGTVECLRDCAAQAGLHGQPITIEDIGLSEDGRFTALDDAVIGTLFKLYPLEDLMAEEFGRALPGSGVQLLEPAWKAVLSNKGILPLLWQRNPGHPNLLEAHFDEGHALAAGWVRKPLLSREGANIEMRLADGSTQRSDGPYDGPAIIQRAHPLTRFDGCYPLIGSWVIGDSACGIGICEGDRAISMTPMVVPAAGRQPHEPSVGGLRLPANGRHYPSTALVGGGNSTTPAFPICGFGWRNHRHSRPSRFTAR</sequence>
<keyword evidence="5" id="KW-0460">Magnesium</keyword>
<organism evidence="7 8">
    <name type="scientific">Stenotrophomonas maltophilia</name>
    <name type="common">Pseudomonas maltophilia</name>
    <name type="synonym">Xanthomonas maltophilia</name>
    <dbReference type="NCBI Taxonomy" id="40324"/>
    <lineage>
        <taxon>Bacteria</taxon>
        <taxon>Pseudomonadati</taxon>
        <taxon>Pseudomonadota</taxon>
        <taxon>Gammaproteobacteria</taxon>
        <taxon>Lysobacterales</taxon>
        <taxon>Lysobacteraceae</taxon>
        <taxon>Stenotrophomonas</taxon>
        <taxon>Stenotrophomonas maltophilia group</taxon>
    </lineage>
</organism>
<dbReference type="EMBL" id="WNDS01000008">
    <property type="protein sequence ID" value="KAF1012738.1"/>
    <property type="molecule type" value="Genomic_DNA"/>
</dbReference>
<keyword evidence="4" id="KW-0067">ATP-binding</keyword>
<dbReference type="InterPro" id="IPR005494">
    <property type="entry name" value="GSPS_pre-ATP-grasp-like_dom"/>
</dbReference>
<keyword evidence="1 7" id="KW-0436">Ligase</keyword>
<evidence type="ECO:0000259" key="6">
    <source>
        <dbReference type="Pfam" id="PF03738"/>
    </source>
</evidence>
<keyword evidence="2" id="KW-0479">Metal-binding</keyword>
<dbReference type="SUPFAM" id="SSF56059">
    <property type="entry name" value="Glutathione synthetase ATP-binding domain-like"/>
    <property type="match status" value="1"/>
</dbReference>
<reference evidence="8" key="1">
    <citation type="journal article" date="2020" name="MBio">
        <title>Horizontal gene transfer to a defensive symbiont with a reduced genome amongst a multipartite beetle microbiome.</title>
        <authorList>
            <person name="Waterworth S.C."/>
            <person name="Florez L.V."/>
            <person name="Rees E.R."/>
            <person name="Hertweck C."/>
            <person name="Kaltenpoth M."/>
            <person name="Kwan J.C."/>
        </authorList>
    </citation>
    <scope>NUCLEOTIDE SEQUENCE [LARGE SCALE GENOMIC DNA]</scope>
</reference>
<evidence type="ECO:0000313" key="8">
    <source>
        <dbReference type="Proteomes" id="UP000487117"/>
    </source>
</evidence>
<accession>A0A7V8FCX9</accession>
<name>A0A7V8FCX9_STEMA</name>
<evidence type="ECO:0000256" key="4">
    <source>
        <dbReference type="ARBA" id="ARBA00022840"/>
    </source>
</evidence>
<dbReference type="AlphaFoldDB" id="A0A7V8FCX9"/>
<gene>
    <name evidence="7" type="primary">ygiC</name>
    <name evidence="7" type="ORF">GAK31_03955</name>
</gene>
<dbReference type="GO" id="GO:0005524">
    <property type="term" value="F:ATP binding"/>
    <property type="evidence" value="ECO:0007669"/>
    <property type="project" value="UniProtKB-KW"/>
</dbReference>
<evidence type="ECO:0000256" key="5">
    <source>
        <dbReference type="ARBA" id="ARBA00022842"/>
    </source>
</evidence>
<evidence type="ECO:0000256" key="2">
    <source>
        <dbReference type="ARBA" id="ARBA00022723"/>
    </source>
</evidence>
<proteinExistence type="predicted"/>
<dbReference type="Gene3D" id="3.30.1490.330">
    <property type="match status" value="1"/>
</dbReference>
<feature type="domain" description="Glutathionylspermidine synthase pre-ATP-grasp-like" evidence="6">
    <location>
        <begin position="13"/>
        <end position="370"/>
    </location>
</feature>
<protein>
    <submittedName>
        <fullName evidence="7">Putative acid--amine ligase YgiC</fullName>
    </submittedName>
</protein>
<dbReference type="GO" id="GO:0046872">
    <property type="term" value="F:metal ion binding"/>
    <property type="evidence" value="ECO:0007669"/>
    <property type="project" value="UniProtKB-KW"/>
</dbReference>
<dbReference type="Proteomes" id="UP000487117">
    <property type="component" value="Unassembled WGS sequence"/>
</dbReference>
<evidence type="ECO:0000256" key="1">
    <source>
        <dbReference type="ARBA" id="ARBA00022598"/>
    </source>
</evidence>
<evidence type="ECO:0000256" key="3">
    <source>
        <dbReference type="ARBA" id="ARBA00022741"/>
    </source>
</evidence>